<evidence type="ECO:0000313" key="2">
    <source>
        <dbReference type="EMBL" id="OAG36385.1"/>
    </source>
</evidence>
<protein>
    <submittedName>
        <fullName evidence="2">Uncharacterized protein</fullName>
    </submittedName>
</protein>
<gene>
    <name evidence="2" type="ORF">AYO21_09370</name>
</gene>
<feature type="compositionally biased region" description="Basic and acidic residues" evidence="1">
    <location>
        <begin position="240"/>
        <end position="250"/>
    </location>
</feature>
<proteinExistence type="predicted"/>
<dbReference type="EMBL" id="LVKK01000092">
    <property type="protein sequence ID" value="OAG36385.1"/>
    <property type="molecule type" value="Genomic_DNA"/>
</dbReference>
<evidence type="ECO:0000313" key="3">
    <source>
        <dbReference type="Proteomes" id="UP000077002"/>
    </source>
</evidence>
<sequence length="303" mass="33150">MDQLDVFIDTYSQAGNLEGKETRRQLTLDCQRFVVNHPGVPGCLRRLDQLAWKFMVRGGGAAHFARPACQWDNYDHQYKILQCVQAIMALYDNGGVLSQNPPTDVAEDVCVAATRIATQLQVDPLQQSGRELPTGFCANPQLFLREMALARTDFEQCSTNTLKKKVDLPSLPSGDKSPNTVSPAAPSPRTQTLPLRFSSCRPAETAPRVACCVGDWGSALENADAELRALRAELATLEPTKGKAAREEAKQGTTKKLAKTPDVQVKIEPGTSGDNGGSRRSNDRNITWDTWDNCSVDSPDSTE</sequence>
<feature type="compositionally biased region" description="Polar residues" evidence="1">
    <location>
        <begin position="284"/>
        <end position="303"/>
    </location>
</feature>
<keyword evidence="3" id="KW-1185">Reference proteome</keyword>
<dbReference type="Proteomes" id="UP000077002">
    <property type="component" value="Unassembled WGS sequence"/>
</dbReference>
<feature type="region of interest" description="Disordered" evidence="1">
    <location>
        <begin position="240"/>
        <end position="303"/>
    </location>
</feature>
<feature type="region of interest" description="Disordered" evidence="1">
    <location>
        <begin position="165"/>
        <end position="194"/>
    </location>
</feature>
<reference evidence="2 3" key="1">
    <citation type="submission" date="2016-03" db="EMBL/GenBank/DDBJ databases">
        <title>Draft genome sequence of the Fonsecaea monophora CBS 269.37.</title>
        <authorList>
            <person name="Bombassaro A."/>
            <person name="Vinicius W.A."/>
            <person name="De Hoog S."/>
            <person name="Sun J."/>
            <person name="Souza E.M."/>
            <person name="Raittz R.T."/>
            <person name="Costa F."/>
            <person name="Leao A.C."/>
            <person name="Tadra-Sfeir M.Z."/>
            <person name="Baura V."/>
            <person name="Balsanelli E."/>
            <person name="Pedrosa F.O."/>
            <person name="Moreno L.F."/>
            <person name="Steffens M.B."/>
            <person name="Xi L."/>
            <person name="Bocca A.L."/>
            <person name="Felipe M.S."/>
            <person name="Teixeira M."/>
            <person name="Telles Filho F.Q."/>
            <person name="Azevedo C.M."/>
            <person name="Gomes R."/>
            <person name="Vicente V.A."/>
        </authorList>
    </citation>
    <scope>NUCLEOTIDE SEQUENCE [LARGE SCALE GENOMIC DNA]</scope>
    <source>
        <strain evidence="2 3">CBS 269.37</strain>
    </source>
</reference>
<dbReference type="GeneID" id="34604505"/>
<dbReference type="OrthoDB" id="10493160at2759"/>
<accession>A0A177EWH9</accession>
<dbReference type="RefSeq" id="XP_022508337.1">
    <property type="nucleotide sequence ID" value="XM_022659305.1"/>
</dbReference>
<organism evidence="2 3">
    <name type="scientific">Fonsecaea monophora</name>
    <dbReference type="NCBI Taxonomy" id="254056"/>
    <lineage>
        <taxon>Eukaryota</taxon>
        <taxon>Fungi</taxon>
        <taxon>Dikarya</taxon>
        <taxon>Ascomycota</taxon>
        <taxon>Pezizomycotina</taxon>
        <taxon>Eurotiomycetes</taxon>
        <taxon>Chaetothyriomycetidae</taxon>
        <taxon>Chaetothyriales</taxon>
        <taxon>Herpotrichiellaceae</taxon>
        <taxon>Fonsecaea</taxon>
    </lineage>
</organism>
<evidence type="ECO:0000256" key="1">
    <source>
        <dbReference type="SAM" id="MobiDB-lite"/>
    </source>
</evidence>
<comment type="caution">
    <text evidence="2">The sequence shown here is derived from an EMBL/GenBank/DDBJ whole genome shotgun (WGS) entry which is preliminary data.</text>
</comment>
<dbReference type="AlphaFoldDB" id="A0A177EWH9"/>
<feature type="compositionally biased region" description="Polar residues" evidence="1">
    <location>
        <begin position="176"/>
        <end position="193"/>
    </location>
</feature>
<name>A0A177EWH9_9EURO</name>